<gene>
    <name evidence="2" type="ORF">CAL19_16150</name>
</gene>
<dbReference type="RefSeq" id="WP_094797388.1">
    <property type="nucleotide sequence ID" value="NZ_NEVK01000008.1"/>
</dbReference>
<evidence type="ECO:0000313" key="3">
    <source>
        <dbReference type="Proteomes" id="UP000216947"/>
    </source>
</evidence>
<dbReference type="CDD" id="cd01646">
    <property type="entry name" value="RT_Bac_retron_I"/>
    <property type="match status" value="1"/>
</dbReference>
<evidence type="ECO:0000259" key="1">
    <source>
        <dbReference type="PROSITE" id="PS50878"/>
    </source>
</evidence>
<comment type="caution">
    <text evidence="2">The sequence shown here is derived from an EMBL/GenBank/DDBJ whole genome shotgun (WGS) entry which is preliminary data.</text>
</comment>
<reference evidence="3" key="1">
    <citation type="submission" date="2017-05" db="EMBL/GenBank/DDBJ databases">
        <title>Complete and WGS of Bordetella genogroups.</title>
        <authorList>
            <person name="Spilker T."/>
            <person name="Lipuma J."/>
        </authorList>
    </citation>
    <scope>NUCLEOTIDE SEQUENCE [LARGE SCALE GENOMIC DNA]</scope>
    <source>
        <strain evidence="3">AU18089</strain>
    </source>
</reference>
<dbReference type="PROSITE" id="PS50878">
    <property type="entry name" value="RT_POL"/>
    <property type="match status" value="1"/>
</dbReference>
<dbReference type="EMBL" id="NEVK01000008">
    <property type="protein sequence ID" value="OZI16228.1"/>
    <property type="molecule type" value="Genomic_DNA"/>
</dbReference>
<dbReference type="AlphaFoldDB" id="A0A261QTZ7"/>
<dbReference type="Pfam" id="PF00078">
    <property type="entry name" value="RVT_1"/>
    <property type="match status" value="1"/>
</dbReference>
<feature type="domain" description="Reverse transcriptase" evidence="1">
    <location>
        <begin position="1"/>
        <end position="265"/>
    </location>
</feature>
<dbReference type="NCBIfam" id="NF041747">
    <property type="entry name" value="Drt3a"/>
    <property type="match status" value="1"/>
</dbReference>
<name>A0A261QTZ7_9BORD</name>
<evidence type="ECO:0000313" key="2">
    <source>
        <dbReference type="EMBL" id="OZI16228.1"/>
    </source>
</evidence>
<accession>A0A261QTZ7</accession>
<sequence length="422" mass="47787">MHDQSFNQKTLAQAFNKPDFVGITAPAHLDAFRENMLSKAITCSTNGFVVSANPLTTFPLNGRRVFVFKNLWEELVARKLCINIKEVTRTVPRGRTQIVSNLRLLLEEGVPFRIYRLDIKSFYESFKASYVMSKVNEIAELSPLSKRLLHDLLSCHAALGGTGIPRGLALSAALVEHLMKEFDYKVASHQEVFFFSRYVDDIIIVTSARENEADFVRQVKNFLPSGLNFNPSKRQIIGAENRVSPTKPSAIATTLFRFDYLGYSFKVSEPERNSDQLPCAHHRIVVVDIADKKISRFKKRISRSFLDFLRTGDFSLLQDRIRFLTKNFSVYNAKAGGKKIAGIFHSYPLAATDAGGMAALDRFLKNAILSRTGRISSRTFPLLTGAQKRRLLSHSFTDGHKKATFVHFSGTRLKEIQMCWEY</sequence>
<keyword evidence="3" id="KW-1185">Reference proteome</keyword>
<dbReference type="InterPro" id="IPR043502">
    <property type="entry name" value="DNA/RNA_pol_sf"/>
</dbReference>
<proteinExistence type="predicted"/>
<dbReference type="SUPFAM" id="SSF56672">
    <property type="entry name" value="DNA/RNA polymerases"/>
    <property type="match status" value="1"/>
</dbReference>
<dbReference type="InterPro" id="IPR000477">
    <property type="entry name" value="RT_dom"/>
</dbReference>
<dbReference type="Proteomes" id="UP000216947">
    <property type="component" value="Unassembled WGS sequence"/>
</dbReference>
<protein>
    <recommendedName>
        <fullName evidence="1">Reverse transcriptase domain-containing protein</fullName>
    </recommendedName>
</protein>
<organism evidence="2 3">
    <name type="scientific">Bordetella genomosp. 7</name>
    <dbReference type="NCBI Taxonomy" id="1416805"/>
    <lineage>
        <taxon>Bacteria</taxon>
        <taxon>Pseudomonadati</taxon>
        <taxon>Pseudomonadota</taxon>
        <taxon>Betaproteobacteria</taxon>
        <taxon>Burkholderiales</taxon>
        <taxon>Alcaligenaceae</taxon>
        <taxon>Bordetella</taxon>
    </lineage>
</organism>